<name>A0A1F5V6D3_9BACT</name>
<accession>A0A1F5V6D3</accession>
<organism evidence="3 4">
    <name type="scientific">Candidatus Fischerbacteria bacterium RBG_13_37_8</name>
    <dbReference type="NCBI Taxonomy" id="1817863"/>
    <lineage>
        <taxon>Bacteria</taxon>
        <taxon>Candidatus Fischeribacteriota</taxon>
    </lineage>
</organism>
<sequence>MNLIHLHELDQEISILNDKLRILPREINNLDASVQKFIEEINSKKNLIEKVQETRRKLEIEIDILNDKKNKYKEQIKSIKTNKEYTALLQEINIQDNAIRAVEDEIIEKMEIIENLQGEINEIQAQFDHEKEIIQAQKNELLKEKEHIEYTLAQKKQQRKETKDLLPVPLLQRYLNIARFRNGSAMAEVRDEICLSCNVRLRPQLWEDLKRMEDLLMCESCHKLLYVKDN</sequence>
<gene>
    <name evidence="3" type="ORF">A2Y62_10185</name>
</gene>
<protein>
    <recommendedName>
        <fullName evidence="2">CT398-like coiled coil hairpin domain-containing protein</fullName>
    </recommendedName>
</protein>
<dbReference type="STRING" id="1817863.A2Y62_10185"/>
<reference evidence="3 4" key="1">
    <citation type="journal article" date="2016" name="Nat. Commun.">
        <title>Thousands of microbial genomes shed light on interconnected biogeochemical processes in an aquifer system.</title>
        <authorList>
            <person name="Anantharaman K."/>
            <person name="Brown C.T."/>
            <person name="Hug L.A."/>
            <person name="Sharon I."/>
            <person name="Castelle C.J."/>
            <person name="Probst A.J."/>
            <person name="Thomas B.C."/>
            <person name="Singh A."/>
            <person name="Wilkins M.J."/>
            <person name="Karaoz U."/>
            <person name="Brodie E.L."/>
            <person name="Williams K.H."/>
            <person name="Hubbard S.S."/>
            <person name="Banfield J.F."/>
        </authorList>
    </citation>
    <scope>NUCLEOTIDE SEQUENCE [LARGE SCALE GENOMIC DNA]</scope>
</reference>
<keyword evidence="1" id="KW-0175">Coiled coil</keyword>
<evidence type="ECO:0000256" key="1">
    <source>
        <dbReference type="SAM" id="Coils"/>
    </source>
</evidence>
<evidence type="ECO:0000313" key="4">
    <source>
        <dbReference type="Proteomes" id="UP000178943"/>
    </source>
</evidence>
<dbReference type="InterPro" id="IPR056003">
    <property type="entry name" value="CT398_CC_hairpin"/>
</dbReference>
<proteinExistence type="predicted"/>
<comment type="caution">
    <text evidence="3">The sequence shown here is derived from an EMBL/GenBank/DDBJ whole genome shotgun (WGS) entry which is preliminary data.</text>
</comment>
<dbReference type="Proteomes" id="UP000178943">
    <property type="component" value="Unassembled WGS sequence"/>
</dbReference>
<dbReference type="Pfam" id="PF24481">
    <property type="entry name" value="CT398_CC"/>
    <property type="match status" value="1"/>
</dbReference>
<feature type="coiled-coil region" evidence="1">
    <location>
        <begin position="34"/>
        <end position="158"/>
    </location>
</feature>
<dbReference type="Gene3D" id="1.10.287.1490">
    <property type="match status" value="1"/>
</dbReference>
<dbReference type="AlphaFoldDB" id="A0A1F5V6D3"/>
<feature type="domain" description="CT398-like coiled coil hairpin" evidence="2">
    <location>
        <begin position="6"/>
        <end position="175"/>
    </location>
</feature>
<dbReference type="EMBL" id="MFGW01000232">
    <property type="protein sequence ID" value="OGF58838.1"/>
    <property type="molecule type" value="Genomic_DNA"/>
</dbReference>
<evidence type="ECO:0000313" key="3">
    <source>
        <dbReference type="EMBL" id="OGF58838.1"/>
    </source>
</evidence>
<evidence type="ECO:0000259" key="2">
    <source>
        <dbReference type="Pfam" id="PF24481"/>
    </source>
</evidence>